<proteinExistence type="predicted"/>
<comment type="pathway">
    <text evidence="1">Cofactor biosynthesis; (R)-pantothenate biosynthesis; (R)-pantoate from 3-methyl-2-oxobutanoate: step 2/2.</text>
</comment>
<dbReference type="RefSeq" id="WP_186977086.1">
    <property type="nucleotide sequence ID" value="NZ_JACOOH010000006.1"/>
</dbReference>
<dbReference type="EMBL" id="JACOOH010000006">
    <property type="protein sequence ID" value="MBC5622417.1"/>
    <property type="molecule type" value="Genomic_DNA"/>
</dbReference>
<protein>
    <recommendedName>
        <fullName evidence="2">2-dehydropantoate 2-reductase</fullName>
    </recommendedName>
</protein>
<evidence type="ECO:0000313" key="6">
    <source>
        <dbReference type="EMBL" id="MBC5622417.1"/>
    </source>
</evidence>
<comment type="catalytic activity">
    <reaction evidence="3">
        <text>(R)-pantoate + NADP(+) = 2-dehydropantoate + NADPH + H(+)</text>
        <dbReference type="Rhea" id="RHEA:16233"/>
        <dbReference type="ChEBI" id="CHEBI:11561"/>
        <dbReference type="ChEBI" id="CHEBI:15378"/>
        <dbReference type="ChEBI" id="CHEBI:15980"/>
        <dbReference type="ChEBI" id="CHEBI:57783"/>
        <dbReference type="ChEBI" id="CHEBI:58349"/>
        <dbReference type="EC" id="1.1.1.169"/>
    </reaction>
</comment>
<organism evidence="6 7">
    <name type="scientific">Butyricimonas hominis</name>
    <dbReference type="NCBI Taxonomy" id="2763032"/>
    <lineage>
        <taxon>Bacteria</taxon>
        <taxon>Pseudomonadati</taxon>
        <taxon>Bacteroidota</taxon>
        <taxon>Bacteroidia</taxon>
        <taxon>Bacteroidales</taxon>
        <taxon>Odoribacteraceae</taxon>
        <taxon>Butyricimonas</taxon>
    </lineage>
</organism>
<dbReference type="SUPFAM" id="SSF48179">
    <property type="entry name" value="6-phosphogluconate dehydrogenase C-terminal domain-like"/>
    <property type="match status" value="1"/>
</dbReference>
<evidence type="ECO:0000256" key="1">
    <source>
        <dbReference type="ARBA" id="ARBA00004994"/>
    </source>
</evidence>
<dbReference type="Proteomes" id="UP000646484">
    <property type="component" value="Unassembled WGS sequence"/>
</dbReference>
<name>A0ABR7D3B2_9BACT</name>
<dbReference type="InterPro" id="IPR008927">
    <property type="entry name" value="6-PGluconate_DH-like_C_sf"/>
</dbReference>
<evidence type="ECO:0000313" key="7">
    <source>
        <dbReference type="Proteomes" id="UP000646484"/>
    </source>
</evidence>
<dbReference type="Gene3D" id="3.40.50.720">
    <property type="entry name" value="NAD(P)-binding Rossmann-like Domain"/>
    <property type="match status" value="1"/>
</dbReference>
<dbReference type="PANTHER" id="PTHR38015:SF1">
    <property type="entry name" value="OPINE DEHYDROGENASE DOMAIN-CONTAINING PROTEIN"/>
    <property type="match status" value="1"/>
</dbReference>
<evidence type="ECO:0000256" key="2">
    <source>
        <dbReference type="ARBA" id="ARBA00019465"/>
    </source>
</evidence>
<dbReference type="InterPro" id="IPR051729">
    <property type="entry name" value="Opine/Lysopine_DH"/>
</dbReference>
<sequence length="357" mass="40040">MKIAILGAGNGGCAVATDLSLKGHQVSLLKTSNSMHNENYDYLVETKGLISLFEDGRTRTTRLYQVSKDLSLLAEAEVVIIYVQTNYHEALIQRVAPYFKEGQIVIINPGYFSTAYMLKYCDCAGLTIVEAESSFIDCRIAEPGIVKVGFRNVRNPVGVYPKQNLEKVRSKLDALDCRLVYLDSLLEASLHNPNMIVHTVGAVMSIPRIEKTQGDYCMYHEVFTPSVWRILEQLDKEKMDVLEALGCKRMPYVEACKYRNSLDDTRDGKEVFFWYAAMPTRAKGPIVVDSRYIAEDVPQGLVMLESLGKKLNVATPVTFSLIELASYALGRDLRKEGRTLEGLGEENIKKILDDCLI</sequence>
<dbReference type="InterPro" id="IPR036291">
    <property type="entry name" value="NAD(P)-bd_dom_sf"/>
</dbReference>
<gene>
    <name evidence="6" type="ORF">H8S64_15055</name>
</gene>
<accession>A0ABR7D3B2</accession>
<evidence type="ECO:0000259" key="4">
    <source>
        <dbReference type="Pfam" id="PF02317"/>
    </source>
</evidence>
<dbReference type="SUPFAM" id="SSF51735">
    <property type="entry name" value="NAD(P)-binding Rossmann-fold domains"/>
    <property type="match status" value="1"/>
</dbReference>
<dbReference type="Pfam" id="PF02558">
    <property type="entry name" value="ApbA"/>
    <property type="match status" value="1"/>
</dbReference>
<evidence type="ECO:0000259" key="5">
    <source>
        <dbReference type="Pfam" id="PF02558"/>
    </source>
</evidence>
<dbReference type="InterPro" id="IPR013332">
    <property type="entry name" value="KPR_N"/>
</dbReference>
<feature type="domain" description="Opine dehydrogenase" evidence="4">
    <location>
        <begin position="183"/>
        <end position="328"/>
    </location>
</feature>
<evidence type="ECO:0000256" key="3">
    <source>
        <dbReference type="ARBA" id="ARBA00048793"/>
    </source>
</evidence>
<dbReference type="InterPro" id="IPR003421">
    <property type="entry name" value="Opine_DH"/>
</dbReference>
<dbReference type="Gene3D" id="1.10.1040.10">
    <property type="entry name" value="N-(1-d-carboxylethyl)-l-norvaline Dehydrogenase, domain 2"/>
    <property type="match status" value="1"/>
</dbReference>
<dbReference type="InterPro" id="IPR013328">
    <property type="entry name" value="6PGD_dom2"/>
</dbReference>
<comment type="caution">
    <text evidence="6">The sequence shown here is derived from an EMBL/GenBank/DDBJ whole genome shotgun (WGS) entry which is preliminary data.</text>
</comment>
<dbReference type="Pfam" id="PF02317">
    <property type="entry name" value="Octopine_DH"/>
    <property type="match status" value="1"/>
</dbReference>
<reference evidence="6 7" key="1">
    <citation type="submission" date="2020-08" db="EMBL/GenBank/DDBJ databases">
        <title>Genome public.</title>
        <authorList>
            <person name="Liu C."/>
            <person name="Sun Q."/>
        </authorList>
    </citation>
    <scope>NUCLEOTIDE SEQUENCE [LARGE SCALE GENOMIC DNA]</scope>
    <source>
        <strain evidence="6 7">NSJ-56</strain>
    </source>
</reference>
<keyword evidence="7" id="KW-1185">Reference proteome</keyword>
<feature type="domain" description="Ketopantoate reductase N-terminal" evidence="5">
    <location>
        <begin position="3"/>
        <end position="107"/>
    </location>
</feature>
<dbReference type="PANTHER" id="PTHR38015">
    <property type="entry name" value="BLR6086 PROTEIN"/>
    <property type="match status" value="1"/>
</dbReference>